<dbReference type="KEGG" id="mrc:R6Y96_05630"/>
<gene>
    <name evidence="1" type="ORF">R6Y96_05630</name>
</gene>
<protein>
    <submittedName>
        <fullName evidence="1">Uncharacterized protein</fullName>
    </submittedName>
</protein>
<name>A0AAX4FUI8_9EURY</name>
<reference evidence="1 2" key="1">
    <citation type="submission" date="2023-10" db="EMBL/GenBank/DDBJ databases">
        <title>The complete genome sequence of Methanoculleus receptaculi DSM 18860.</title>
        <authorList>
            <person name="Lai S.-J."/>
            <person name="You Y.-T."/>
            <person name="Chen S.-C."/>
        </authorList>
    </citation>
    <scope>NUCLEOTIDE SEQUENCE [LARGE SCALE GENOMIC DNA]</scope>
    <source>
        <strain evidence="1 2">DSM 18860</strain>
    </source>
</reference>
<evidence type="ECO:0000313" key="2">
    <source>
        <dbReference type="Proteomes" id="UP001305652"/>
    </source>
</evidence>
<accession>A0AAX4FUI8</accession>
<dbReference type="RefSeq" id="WP_318620226.1">
    <property type="nucleotide sequence ID" value="NZ_CP137642.1"/>
</dbReference>
<evidence type="ECO:0000313" key="1">
    <source>
        <dbReference type="EMBL" id="WOX56806.1"/>
    </source>
</evidence>
<keyword evidence="2" id="KW-1185">Reference proteome</keyword>
<sequence length="376" mass="42994">MLDMTTYDEMLGFDYTDEGAWKEFVTSEILPLYIAAVKITEFSQYLRRKLESSFTDAFLENKGIQKMLLGGVTPDGEYAENSLAKFYKERIGVYIDPHLWVSLCKEPDTETLQHIKVHLSQPLIPHRSNDVCDLSSKILRSAGHDLPEIDEDVLNGFIQDPESIIDEFETVYSQLIKISATYNYHTFFAMSTRLTPKFFLFEAYPRLKIHFDAVTALLGLVVTEIPRVNKTAYQGDMVLIGHTPEGFADSLYKLNQIAWYSLSSFALFDGQVPPLRDEFIENIQMSNPGLKPLSEAFEVTKYYLTDNGLNVLGYTGNSRNFYRACEMSLQHFLRIAAPYLFMGLMTLEIERGPRTQYEREIVGSQPALYVCSTYHG</sequence>
<dbReference type="AlphaFoldDB" id="A0AAX4FUI8"/>
<organism evidence="1 2">
    <name type="scientific">Methanoculleus receptaculi</name>
    <dbReference type="NCBI Taxonomy" id="394967"/>
    <lineage>
        <taxon>Archaea</taxon>
        <taxon>Methanobacteriati</taxon>
        <taxon>Methanobacteriota</taxon>
        <taxon>Stenosarchaea group</taxon>
        <taxon>Methanomicrobia</taxon>
        <taxon>Methanomicrobiales</taxon>
        <taxon>Methanomicrobiaceae</taxon>
        <taxon>Methanoculleus</taxon>
    </lineage>
</organism>
<proteinExistence type="predicted"/>
<dbReference type="EMBL" id="CP137642">
    <property type="protein sequence ID" value="WOX56806.1"/>
    <property type="molecule type" value="Genomic_DNA"/>
</dbReference>
<dbReference type="Proteomes" id="UP001305652">
    <property type="component" value="Chromosome"/>
</dbReference>
<dbReference type="GeneID" id="85732617"/>